<organism evidence="6 7">
    <name type="scientific">Xanthoceras sorbifolium</name>
    <dbReference type="NCBI Taxonomy" id="99658"/>
    <lineage>
        <taxon>Eukaryota</taxon>
        <taxon>Viridiplantae</taxon>
        <taxon>Streptophyta</taxon>
        <taxon>Embryophyta</taxon>
        <taxon>Tracheophyta</taxon>
        <taxon>Spermatophyta</taxon>
        <taxon>Magnoliopsida</taxon>
        <taxon>eudicotyledons</taxon>
        <taxon>Gunneridae</taxon>
        <taxon>Pentapetalae</taxon>
        <taxon>rosids</taxon>
        <taxon>malvids</taxon>
        <taxon>Sapindales</taxon>
        <taxon>Sapindaceae</taxon>
        <taxon>Xanthoceroideae</taxon>
        <taxon>Xanthoceras</taxon>
    </lineage>
</organism>
<evidence type="ECO:0000256" key="3">
    <source>
        <dbReference type="ARBA" id="ARBA00023004"/>
    </source>
</evidence>
<keyword evidence="3 4" id="KW-0408">Iron</keyword>
<evidence type="ECO:0000256" key="1">
    <source>
        <dbReference type="ARBA" id="ARBA00008056"/>
    </source>
</evidence>
<keyword evidence="4" id="KW-0560">Oxidoreductase</keyword>
<protein>
    <recommendedName>
        <fullName evidence="5">Fe2OG dioxygenase domain-containing protein</fullName>
    </recommendedName>
</protein>
<proteinExistence type="inferred from homology"/>
<feature type="domain" description="Fe2OG dioxygenase" evidence="5">
    <location>
        <begin position="207"/>
        <end position="307"/>
    </location>
</feature>
<dbReference type="SUPFAM" id="SSF51197">
    <property type="entry name" value="Clavaminate synthase-like"/>
    <property type="match status" value="1"/>
</dbReference>
<sequence length="362" mass="41287">MASSLQSTTVLQSSEPVHISVQELIKCQKITVPQCYILSDQEYPKLLDGIQSTTIPTIDMKSLVSQEDKESELKKLHATCKEWGMFQLVNHGVNSTLMEKMKHEIQEFYKLPIEEKMKYKIKTGDVEGYGTVTRSEGKLDWGDRFFMITNPTHRRKQHLLPELPSSLRNNLESYLLELQELGRKLLGMIGEALKMELKEMEDMFEDGIQAVRMTYYPPCPQPELVMGLTPHSDATGITILNQVNGVNGLQIKKDGVWIPVSFLPDSLVVNLGDVLEIMSNGMYRSIEHRATVNSEKERISIAFFINPKFEAEIGPSTSLINPENPPLFKRIRMEDYFNGLFSFKLNGKTYLEKMRSQNGDTN</sequence>
<evidence type="ECO:0000256" key="2">
    <source>
        <dbReference type="ARBA" id="ARBA00022723"/>
    </source>
</evidence>
<evidence type="ECO:0000313" key="6">
    <source>
        <dbReference type="EMBL" id="KAH7568659.1"/>
    </source>
</evidence>
<dbReference type="Pfam" id="PF14226">
    <property type="entry name" value="DIOX_N"/>
    <property type="match status" value="1"/>
</dbReference>
<dbReference type="EMBL" id="JAFEMO010000006">
    <property type="protein sequence ID" value="KAH7568659.1"/>
    <property type="molecule type" value="Genomic_DNA"/>
</dbReference>
<keyword evidence="2 4" id="KW-0479">Metal-binding</keyword>
<accession>A0ABQ8HWN1</accession>
<comment type="caution">
    <text evidence="6">The sequence shown here is derived from an EMBL/GenBank/DDBJ whole genome shotgun (WGS) entry which is preliminary data.</text>
</comment>
<dbReference type="Gene3D" id="2.60.120.330">
    <property type="entry name" value="B-lactam Antibiotic, Isopenicillin N Synthase, Chain"/>
    <property type="match status" value="1"/>
</dbReference>
<dbReference type="Proteomes" id="UP000827721">
    <property type="component" value="Unassembled WGS sequence"/>
</dbReference>
<dbReference type="InterPro" id="IPR005123">
    <property type="entry name" value="Oxoglu/Fe-dep_dioxygenase_dom"/>
</dbReference>
<evidence type="ECO:0000259" key="5">
    <source>
        <dbReference type="PROSITE" id="PS51471"/>
    </source>
</evidence>
<evidence type="ECO:0000313" key="7">
    <source>
        <dbReference type="Proteomes" id="UP000827721"/>
    </source>
</evidence>
<comment type="similarity">
    <text evidence="1 4">Belongs to the iron/ascorbate-dependent oxidoreductase family.</text>
</comment>
<name>A0ABQ8HWN1_9ROSI</name>
<dbReference type="PROSITE" id="PS51471">
    <property type="entry name" value="FE2OG_OXY"/>
    <property type="match status" value="1"/>
</dbReference>
<dbReference type="InterPro" id="IPR050295">
    <property type="entry name" value="Plant_2OG-oxidoreductases"/>
</dbReference>
<evidence type="ECO:0000256" key="4">
    <source>
        <dbReference type="RuleBase" id="RU003682"/>
    </source>
</evidence>
<dbReference type="PANTHER" id="PTHR47991">
    <property type="entry name" value="OXOGLUTARATE/IRON-DEPENDENT DIOXYGENASE"/>
    <property type="match status" value="1"/>
</dbReference>
<dbReference type="InterPro" id="IPR026992">
    <property type="entry name" value="DIOX_N"/>
</dbReference>
<dbReference type="InterPro" id="IPR027443">
    <property type="entry name" value="IPNS-like_sf"/>
</dbReference>
<dbReference type="Pfam" id="PF03171">
    <property type="entry name" value="2OG-FeII_Oxy"/>
    <property type="match status" value="1"/>
</dbReference>
<reference evidence="6 7" key="1">
    <citation type="submission" date="2021-02" db="EMBL/GenBank/DDBJ databases">
        <title>Plant Genome Project.</title>
        <authorList>
            <person name="Zhang R.-G."/>
        </authorList>
    </citation>
    <scope>NUCLEOTIDE SEQUENCE [LARGE SCALE GENOMIC DNA]</scope>
    <source>
        <tissue evidence="6">Leaves</tissue>
    </source>
</reference>
<gene>
    <name evidence="6" type="ORF">JRO89_XS06G0029000</name>
</gene>
<dbReference type="InterPro" id="IPR044861">
    <property type="entry name" value="IPNS-like_FE2OG_OXY"/>
</dbReference>
<keyword evidence="7" id="KW-1185">Reference proteome</keyword>